<evidence type="ECO:0000313" key="3">
    <source>
        <dbReference type="Proteomes" id="UP000053268"/>
    </source>
</evidence>
<gene>
    <name evidence="2" type="ORF">RR46_08779</name>
</gene>
<name>A0A194PW11_PAPXU</name>
<organism evidence="2 3">
    <name type="scientific">Papilio xuthus</name>
    <name type="common">Asian swallowtail butterfly</name>
    <dbReference type="NCBI Taxonomy" id="66420"/>
    <lineage>
        <taxon>Eukaryota</taxon>
        <taxon>Metazoa</taxon>
        <taxon>Ecdysozoa</taxon>
        <taxon>Arthropoda</taxon>
        <taxon>Hexapoda</taxon>
        <taxon>Insecta</taxon>
        <taxon>Pterygota</taxon>
        <taxon>Neoptera</taxon>
        <taxon>Endopterygota</taxon>
        <taxon>Lepidoptera</taxon>
        <taxon>Glossata</taxon>
        <taxon>Ditrysia</taxon>
        <taxon>Papilionoidea</taxon>
        <taxon>Papilionidae</taxon>
        <taxon>Papilioninae</taxon>
        <taxon>Papilio</taxon>
    </lineage>
</organism>
<sequence length="176" mass="19642">MNAMTPHTSVPGQRARTRARRSHPAPNALDRFGADQTVRDRVEPVSGSIFSIRVFKRDVFTYNVACCQKTSAHAHAYTGTCLPRRSAPFTSPATTQHGVYTTTRPQLNNAKSIILLKVRYCKLNIQQPVFWCVGSRGALADETRPSVSYRLSETLGEPCELERVLNKRFVFSVSGE</sequence>
<dbReference type="Proteomes" id="UP000053268">
    <property type="component" value="Unassembled WGS sequence"/>
</dbReference>
<accession>A0A194PW11</accession>
<dbReference type="EMBL" id="KQ459596">
    <property type="protein sequence ID" value="KPI95320.1"/>
    <property type="molecule type" value="Genomic_DNA"/>
</dbReference>
<evidence type="ECO:0000256" key="1">
    <source>
        <dbReference type="SAM" id="MobiDB-lite"/>
    </source>
</evidence>
<protein>
    <submittedName>
        <fullName evidence="2">Uncharacterized protein</fullName>
    </submittedName>
</protein>
<reference evidence="2 3" key="1">
    <citation type="journal article" date="2015" name="Nat. Commun.">
        <title>Outbred genome sequencing and CRISPR/Cas9 gene editing in butterflies.</title>
        <authorList>
            <person name="Li X."/>
            <person name="Fan D."/>
            <person name="Zhang W."/>
            <person name="Liu G."/>
            <person name="Zhang L."/>
            <person name="Zhao L."/>
            <person name="Fang X."/>
            <person name="Chen L."/>
            <person name="Dong Y."/>
            <person name="Chen Y."/>
            <person name="Ding Y."/>
            <person name="Zhao R."/>
            <person name="Feng M."/>
            <person name="Zhu Y."/>
            <person name="Feng Y."/>
            <person name="Jiang X."/>
            <person name="Zhu D."/>
            <person name="Xiang H."/>
            <person name="Feng X."/>
            <person name="Li S."/>
            <person name="Wang J."/>
            <person name="Zhang G."/>
            <person name="Kronforst M.R."/>
            <person name="Wang W."/>
        </authorList>
    </citation>
    <scope>NUCLEOTIDE SEQUENCE [LARGE SCALE GENOMIC DNA]</scope>
    <source>
        <strain evidence="2">Ya'a_city_454_Px</strain>
        <tissue evidence="2">Whole body</tissue>
    </source>
</reference>
<feature type="region of interest" description="Disordered" evidence="1">
    <location>
        <begin position="1"/>
        <end position="33"/>
    </location>
</feature>
<dbReference type="AlphaFoldDB" id="A0A194PW11"/>
<proteinExistence type="predicted"/>
<keyword evidence="3" id="KW-1185">Reference proteome</keyword>
<evidence type="ECO:0000313" key="2">
    <source>
        <dbReference type="EMBL" id="KPI95320.1"/>
    </source>
</evidence>
<feature type="compositionally biased region" description="Polar residues" evidence="1">
    <location>
        <begin position="1"/>
        <end position="11"/>
    </location>
</feature>